<name>A0ABU6RID1_9FABA</name>
<organism evidence="2 3">
    <name type="scientific">Stylosanthes scabra</name>
    <dbReference type="NCBI Taxonomy" id="79078"/>
    <lineage>
        <taxon>Eukaryota</taxon>
        <taxon>Viridiplantae</taxon>
        <taxon>Streptophyta</taxon>
        <taxon>Embryophyta</taxon>
        <taxon>Tracheophyta</taxon>
        <taxon>Spermatophyta</taxon>
        <taxon>Magnoliopsida</taxon>
        <taxon>eudicotyledons</taxon>
        <taxon>Gunneridae</taxon>
        <taxon>Pentapetalae</taxon>
        <taxon>rosids</taxon>
        <taxon>fabids</taxon>
        <taxon>Fabales</taxon>
        <taxon>Fabaceae</taxon>
        <taxon>Papilionoideae</taxon>
        <taxon>50 kb inversion clade</taxon>
        <taxon>dalbergioids sensu lato</taxon>
        <taxon>Dalbergieae</taxon>
        <taxon>Pterocarpus clade</taxon>
        <taxon>Stylosanthes</taxon>
    </lineage>
</organism>
<evidence type="ECO:0000313" key="2">
    <source>
        <dbReference type="EMBL" id="MED6123588.1"/>
    </source>
</evidence>
<protein>
    <submittedName>
        <fullName evidence="2">Uncharacterized protein</fullName>
    </submittedName>
</protein>
<feature type="compositionally biased region" description="Acidic residues" evidence="1">
    <location>
        <begin position="93"/>
        <end position="110"/>
    </location>
</feature>
<sequence length="118" mass="13753">MELRRKQATSTAPRSSKGPTLSNSKKIKKVVKIVKELMSEVTGLVNMLITFSKNRHSQEGSDQRDLTKTKKLLEMTRQDLQWLEEEVYHFEKEDEGEAEDNEEEELEESDAWFLELPP</sequence>
<dbReference type="Proteomes" id="UP001341840">
    <property type="component" value="Unassembled WGS sequence"/>
</dbReference>
<comment type="caution">
    <text evidence="2">The sequence shown here is derived from an EMBL/GenBank/DDBJ whole genome shotgun (WGS) entry which is preliminary data.</text>
</comment>
<evidence type="ECO:0000256" key="1">
    <source>
        <dbReference type="SAM" id="MobiDB-lite"/>
    </source>
</evidence>
<feature type="region of interest" description="Disordered" evidence="1">
    <location>
        <begin position="1"/>
        <end position="23"/>
    </location>
</feature>
<evidence type="ECO:0000313" key="3">
    <source>
        <dbReference type="Proteomes" id="UP001341840"/>
    </source>
</evidence>
<reference evidence="2 3" key="1">
    <citation type="journal article" date="2023" name="Plants (Basel)">
        <title>Bridging the Gap: Combining Genomics and Transcriptomics Approaches to Understand Stylosanthes scabra, an Orphan Legume from the Brazilian Caatinga.</title>
        <authorList>
            <person name="Ferreira-Neto J.R.C."/>
            <person name="da Silva M.D."/>
            <person name="Binneck E."/>
            <person name="de Melo N.F."/>
            <person name="da Silva R.H."/>
            <person name="de Melo A.L.T.M."/>
            <person name="Pandolfi V."/>
            <person name="Bustamante F.O."/>
            <person name="Brasileiro-Vidal A.C."/>
            <person name="Benko-Iseppon A.M."/>
        </authorList>
    </citation>
    <scope>NUCLEOTIDE SEQUENCE [LARGE SCALE GENOMIC DNA]</scope>
    <source>
        <tissue evidence="2">Leaves</tissue>
    </source>
</reference>
<feature type="region of interest" description="Disordered" evidence="1">
    <location>
        <begin position="92"/>
        <end position="118"/>
    </location>
</feature>
<keyword evidence="3" id="KW-1185">Reference proteome</keyword>
<proteinExistence type="predicted"/>
<dbReference type="EMBL" id="JASCZI010030556">
    <property type="protein sequence ID" value="MED6123588.1"/>
    <property type="molecule type" value="Genomic_DNA"/>
</dbReference>
<feature type="compositionally biased region" description="Polar residues" evidence="1">
    <location>
        <begin position="8"/>
        <end position="23"/>
    </location>
</feature>
<gene>
    <name evidence="2" type="ORF">PIB30_050502</name>
</gene>
<accession>A0ABU6RID1</accession>